<dbReference type="GO" id="GO:0005737">
    <property type="term" value="C:cytoplasm"/>
    <property type="evidence" value="ECO:0007669"/>
    <property type="project" value="TreeGrafter"/>
</dbReference>
<keyword evidence="1" id="KW-0808">Transferase</keyword>
<dbReference type="EMBL" id="RBQT01000123">
    <property type="protein sequence ID" value="RMP76845.1"/>
    <property type="molecule type" value="Genomic_DNA"/>
</dbReference>
<dbReference type="GO" id="GO:0019150">
    <property type="term" value="F:D-ribulokinase activity"/>
    <property type="evidence" value="ECO:0007669"/>
    <property type="project" value="TreeGrafter"/>
</dbReference>
<dbReference type="AlphaFoldDB" id="A0A7Z6U4D8"/>
<organism evidence="4 5">
    <name type="scientific">Pseudomonas syringae pv. actinidiae</name>
    <dbReference type="NCBI Taxonomy" id="103796"/>
    <lineage>
        <taxon>Bacteria</taxon>
        <taxon>Pseudomonadati</taxon>
        <taxon>Pseudomonadota</taxon>
        <taxon>Gammaproteobacteria</taxon>
        <taxon>Pseudomonadales</taxon>
        <taxon>Pseudomonadaceae</taxon>
        <taxon>Pseudomonas</taxon>
        <taxon>Pseudomonas syringae</taxon>
    </lineage>
</organism>
<dbReference type="Proteomes" id="UP000282289">
    <property type="component" value="Unassembled WGS sequence"/>
</dbReference>
<feature type="domain" description="Carbohydrate kinase FGGY C-terminal" evidence="3">
    <location>
        <begin position="22"/>
        <end position="137"/>
    </location>
</feature>
<evidence type="ECO:0000313" key="5">
    <source>
        <dbReference type="Proteomes" id="UP000282289"/>
    </source>
</evidence>
<dbReference type="SUPFAM" id="SSF53067">
    <property type="entry name" value="Actin-like ATPase domain"/>
    <property type="match status" value="1"/>
</dbReference>
<reference evidence="4 5" key="1">
    <citation type="submission" date="2018-08" db="EMBL/GenBank/DDBJ databases">
        <title>Recombination of ecologically and evolutionarily significant loci maintains genetic cohesion in the Pseudomonas syringae species complex.</title>
        <authorList>
            <person name="Dillon M."/>
            <person name="Thakur S."/>
            <person name="Almeida R.N.D."/>
            <person name="Weir B.S."/>
            <person name="Guttman D.S."/>
        </authorList>
    </citation>
    <scope>NUCLEOTIDE SEQUENCE [LARGE SCALE GENOMIC DNA]</scope>
    <source>
        <strain evidence="4 5">ICMP 19589</strain>
    </source>
</reference>
<dbReference type="GO" id="GO:0019321">
    <property type="term" value="P:pentose metabolic process"/>
    <property type="evidence" value="ECO:0007669"/>
    <property type="project" value="TreeGrafter"/>
</dbReference>
<comment type="caution">
    <text evidence="4">The sequence shown here is derived from an EMBL/GenBank/DDBJ whole genome shotgun (WGS) entry which is preliminary data.</text>
</comment>
<dbReference type="Pfam" id="PF02782">
    <property type="entry name" value="FGGY_C"/>
    <property type="match status" value="1"/>
</dbReference>
<dbReference type="PANTHER" id="PTHR43435:SF4">
    <property type="entry name" value="FGGY CARBOHYDRATE KINASE DOMAIN-CONTAINING PROTEIN"/>
    <property type="match status" value="1"/>
</dbReference>
<protein>
    <submittedName>
        <fullName evidence="4">L-ribulokinase protein</fullName>
    </submittedName>
</protein>
<evidence type="ECO:0000256" key="2">
    <source>
        <dbReference type="ARBA" id="ARBA00022777"/>
    </source>
</evidence>
<proteinExistence type="predicted"/>
<gene>
    <name evidence="4" type="ORF">ALQ15_01242</name>
</gene>
<evidence type="ECO:0000313" key="4">
    <source>
        <dbReference type="EMBL" id="RMP76845.1"/>
    </source>
</evidence>
<dbReference type="InterPro" id="IPR018485">
    <property type="entry name" value="FGGY_C"/>
</dbReference>
<dbReference type="InterPro" id="IPR043129">
    <property type="entry name" value="ATPase_NBD"/>
</dbReference>
<evidence type="ECO:0000256" key="1">
    <source>
        <dbReference type="ARBA" id="ARBA00022679"/>
    </source>
</evidence>
<dbReference type="PANTHER" id="PTHR43435">
    <property type="entry name" value="RIBULOKINASE"/>
    <property type="match status" value="1"/>
</dbReference>
<name>A0A7Z6U4D8_PSESF</name>
<accession>A0A7Z6U4D8</accession>
<feature type="non-terminal residue" evidence="4">
    <location>
        <position position="1"/>
    </location>
</feature>
<dbReference type="Gene3D" id="3.30.420.40">
    <property type="match status" value="1"/>
</dbReference>
<keyword evidence="2 4" id="KW-0418">Kinase</keyword>
<dbReference type="RefSeq" id="WP_264674946.1">
    <property type="nucleotide sequence ID" value="NZ_RBQT01000123.1"/>
</dbReference>
<evidence type="ECO:0000259" key="3">
    <source>
        <dbReference type="Pfam" id="PF02782"/>
    </source>
</evidence>
<sequence length="192" mass="20256">GQTLLAWLEAQVAPLGSAALGLADGLHVVPEFLGNRSPFADPDARAVLAGLTLDREMEGLPGLYVAGLCGIAYGLRQLLEALARDGIPIELIVASGGAAQSDFVRQLLADATGVPVAVSDTEEPVLRGAAMLGAVAAEAGLRLLDVMERMASLDRVFTPVEGALADQHRRRYAAFEVLQAAEREVRSIFIRE</sequence>